<comment type="catalytic activity">
    <reaction evidence="1">
        <text>ATP + protein L-histidine = ADP + protein N-phospho-L-histidine.</text>
        <dbReference type="EC" id="2.7.13.3"/>
    </reaction>
</comment>
<dbReference type="InterPro" id="IPR029063">
    <property type="entry name" value="SAM-dependent_MTases_sf"/>
</dbReference>
<dbReference type="PRINTS" id="PR00996">
    <property type="entry name" value="CHERMTFRASE"/>
</dbReference>
<dbReference type="Gene3D" id="3.40.50.150">
    <property type="entry name" value="Vaccinia Virus protein VP39"/>
    <property type="match status" value="1"/>
</dbReference>
<proteinExistence type="predicted"/>
<dbReference type="Gene3D" id="3.30.565.10">
    <property type="entry name" value="Histidine kinase-like ATPase, C-terminal domain"/>
    <property type="match status" value="1"/>
</dbReference>
<evidence type="ECO:0000256" key="8">
    <source>
        <dbReference type="SAM" id="Coils"/>
    </source>
</evidence>
<keyword evidence="5" id="KW-0547">Nucleotide-binding</keyword>
<evidence type="ECO:0000256" key="2">
    <source>
        <dbReference type="ARBA" id="ARBA00012438"/>
    </source>
</evidence>
<evidence type="ECO:0000256" key="3">
    <source>
        <dbReference type="ARBA" id="ARBA00022553"/>
    </source>
</evidence>
<gene>
    <name evidence="10" type="ORF">FHS79_000081</name>
</gene>
<keyword evidence="4 10" id="KW-0808">Transferase</keyword>
<keyword evidence="3" id="KW-0597">Phosphoprotein</keyword>
<dbReference type="AlphaFoldDB" id="A0A841L0J9"/>
<dbReference type="SUPFAM" id="SSF55785">
    <property type="entry name" value="PYP-like sensor domain (PAS domain)"/>
    <property type="match status" value="2"/>
</dbReference>
<feature type="domain" description="CheR-type methyltransferase" evidence="9">
    <location>
        <begin position="1"/>
        <end position="203"/>
    </location>
</feature>
<keyword evidence="6" id="KW-0418">Kinase</keyword>
<evidence type="ECO:0000259" key="9">
    <source>
        <dbReference type="PROSITE" id="PS50123"/>
    </source>
</evidence>
<dbReference type="Pfam" id="PF01739">
    <property type="entry name" value="CheR"/>
    <property type="match status" value="1"/>
</dbReference>
<keyword evidence="8" id="KW-0175">Coiled coil</keyword>
<evidence type="ECO:0000256" key="4">
    <source>
        <dbReference type="ARBA" id="ARBA00022679"/>
    </source>
</evidence>
<organism evidence="10 11">
    <name type="scientific">Polymorphobacter multimanifer</name>
    <dbReference type="NCBI Taxonomy" id="1070431"/>
    <lineage>
        <taxon>Bacteria</taxon>
        <taxon>Pseudomonadati</taxon>
        <taxon>Pseudomonadota</taxon>
        <taxon>Alphaproteobacteria</taxon>
        <taxon>Sphingomonadales</taxon>
        <taxon>Sphingosinicellaceae</taxon>
        <taxon>Polymorphobacter</taxon>
    </lineage>
</organism>
<dbReference type="GO" id="GO:0008757">
    <property type="term" value="F:S-adenosylmethionine-dependent methyltransferase activity"/>
    <property type="evidence" value="ECO:0007669"/>
    <property type="project" value="InterPro"/>
</dbReference>
<dbReference type="Pfam" id="PF13596">
    <property type="entry name" value="PAS_10"/>
    <property type="match status" value="1"/>
</dbReference>
<protein>
    <recommendedName>
        <fullName evidence="2">histidine kinase</fullName>
        <ecNumber evidence="2">2.7.13.3</ecNumber>
    </recommendedName>
</protein>
<dbReference type="PANTHER" id="PTHR24422">
    <property type="entry name" value="CHEMOTAXIS PROTEIN METHYLTRANSFERASE"/>
    <property type="match status" value="1"/>
</dbReference>
<evidence type="ECO:0000313" key="10">
    <source>
        <dbReference type="EMBL" id="MBB6225930.1"/>
    </source>
</evidence>
<keyword evidence="7" id="KW-0067">ATP-binding</keyword>
<dbReference type="InterPro" id="IPR013656">
    <property type="entry name" value="PAS_4"/>
</dbReference>
<dbReference type="InterPro" id="IPR036890">
    <property type="entry name" value="HATPase_C_sf"/>
</dbReference>
<evidence type="ECO:0000256" key="7">
    <source>
        <dbReference type="ARBA" id="ARBA00022840"/>
    </source>
</evidence>
<dbReference type="InterPro" id="IPR000780">
    <property type="entry name" value="CheR_MeTrfase"/>
</dbReference>
<dbReference type="InterPro" id="IPR011102">
    <property type="entry name" value="Sig_transdc_His_kinase_HWE"/>
</dbReference>
<dbReference type="PROSITE" id="PS50123">
    <property type="entry name" value="CHER"/>
    <property type="match status" value="1"/>
</dbReference>
<dbReference type="SMART" id="SM00911">
    <property type="entry name" value="HWE_HK"/>
    <property type="match status" value="1"/>
</dbReference>
<comment type="caution">
    <text evidence="10">The sequence shown here is derived from an EMBL/GenBank/DDBJ whole genome shotgun (WGS) entry which is preliminary data.</text>
</comment>
<keyword evidence="10" id="KW-0489">Methyltransferase</keyword>
<dbReference type="CDD" id="cd00130">
    <property type="entry name" value="PAS"/>
    <property type="match status" value="1"/>
</dbReference>
<dbReference type="Pfam" id="PF08448">
    <property type="entry name" value="PAS_4"/>
    <property type="match status" value="1"/>
</dbReference>
<sequence length="910" mass="101164">MRTLPDYARLVQEAPEEAGALLSDMLISVTQFFRDPEAFETLALEVIAPLFDDVSEEGIRAWVAGCATGEEAYSIAMLFAEEATRRKVRVPIQIFATDLDDDALAVARRGYYPGTIEVDVSDERLQRFFVQEGEGYRIRKEIRDMVLFAAHSVLRDPPFLRLDLISCRNLLIYVERPLQEKLCSLFYYGLRQQRYLFLGSAETADAEQQLFTPMHREARLYQSRAQAPRTLPIIADGASAGRQELRASDAAPGPAGRDASPVVLHEAALEQAAPPSVLVDDAHRILHLSPGAGRFILHSGGVFSGRLSSVVLPELRLDLGHAIERATVRKLPTLTIGVSARVDGMLRRIALNVSPVPSEEGPATHALVLFLDGGPEQDEGDAGDADEAGVGFGRMRSELRSAKEALAVSRAEHELAMQELRAANEELQSINEEYRSTAEELETSKEELQSMNEELHTVNAELKKKLQSISTAHDDLRNLTAATEIGTLFLDRQLGIRMFTPPIADLFNVTDSDIGRPLTDFTNRLRNRAIDADVRRVLDDLTPLEAEIESVDGRWLMMRVRPYRTVEDRIDGAVVTFIDIGSLRNAQSRELESEAKYRLLFDAIDQGFCVIEMMMDDAGKAVDYRFLAVNRAFAEQTGIADAVGRTMREIAPTHEDQWFENYARVAETQVPEQLEGPAAALGRYFEVHAFPFGEPGERQVGVLFQEITERRRAETERQMLTLELSHRVKNTLAVVQALASQTSRNMTSVEQFRTTFIGRLHALARAHDLLLATQWNSADIKKLVETALDVYATAGADAISIKGQQVDLTPKQGLGLSLILHELSTNAAKYGALSTPEGRLSVRWEVMKTDLMHEIVFVWEERGGPVVSPPASRGFGTRLIERASRFEMGGEAELKFEPEGCTMNLCFSVG</sequence>
<dbReference type="Pfam" id="PF07536">
    <property type="entry name" value="HWE_HK"/>
    <property type="match status" value="1"/>
</dbReference>
<name>A0A841L0J9_9SPHN</name>
<dbReference type="GO" id="GO:0032259">
    <property type="term" value="P:methylation"/>
    <property type="evidence" value="ECO:0007669"/>
    <property type="project" value="UniProtKB-KW"/>
</dbReference>
<dbReference type="RefSeq" id="WP_184193649.1">
    <property type="nucleotide sequence ID" value="NZ_BMOX01000013.1"/>
</dbReference>
<dbReference type="InterPro" id="IPR050903">
    <property type="entry name" value="Bact_Chemotaxis_MeTrfase"/>
</dbReference>
<dbReference type="SMART" id="SM00138">
    <property type="entry name" value="MeTrc"/>
    <property type="match status" value="1"/>
</dbReference>
<dbReference type="GO" id="GO:0016787">
    <property type="term" value="F:hydrolase activity"/>
    <property type="evidence" value="ECO:0007669"/>
    <property type="project" value="UniProtKB-KW"/>
</dbReference>
<keyword evidence="10" id="KW-0378">Hydrolase</keyword>
<accession>A0A841L0J9</accession>
<dbReference type="GO" id="GO:0005524">
    <property type="term" value="F:ATP binding"/>
    <property type="evidence" value="ECO:0007669"/>
    <property type="project" value="UniProtKB-KW"/>
</dbReference>
<evidence type="ECO:0000256" key="6">
    <source>
        <dbReference type="ARBA" id="ARBA00022777"/>
    </source>
</evidence>
<dbReference type="EC" id="2.7.13.3" evidence="2"/>
<dbReference type="PANTHER" id="PTHR24422:SF27">
    <property type="entry name" value="PROTEIN-GLUTAMATE O-METHYLTRANSFERASE"/>
    <property type="match status" value="1"/>
</dbReference>
<dbReference type="GO" id="GO:0004673">
    <property type="term" value="F:protein histidine kinase activity"/>
    <property type="evidence" value="ECO:0007669"/>
    <property type="project" value="UniProtKB-EC"/>
</dbReference>
<dbReference type="EMBL" id="JACIIV010000001">
    <property type="protein sequence ID" value="MBB6225930.1"/>
    <property type="molecule type" value="Genomic_DNA"/>
</dbReference>
<dbReference type="Proteomes" id="UP000538147">
    <property type="component" value="Unassembled WGS sequence"/>
</dbReference>
<reference evidence="10 11" key="1">
    <citation type="submission" date="2020-08" db="EMBL/GenBank/DDBJ databases">
        <title>Genomic Encyclopedia of Type Strains, Phase IV (KMG-IV): sequencing the most valuable type-strain genomes for metagenomic binning, comparative biology and taxonomic classification.</title>
        <authorList>
            <person name="Goeker M."/>
        </authorList>
    </citation>
    <scope>NUCLEOTIDE SEQUENCE [LARGE SCALE GENOMIC DNA]</scope>
    <source>
        <strain evidence="10 11">DSM 102189</strain>
    </source>
</reference>
<dbReference type="InterPro" id="IPR022642">
    <property type="entry name" value="CheR_C"/>
</dbReference>
<dbReference type="InterPro" id="IPR035965">
    <property type="entry name" value="PAS-like_dom_sf"/>
</dbReference>
<dbReference type="InterPro" id="IPR000014">
    <property type="entry name" value="PAS"/>
</dbReference>
<evidence type="ECO:0000256" key="1">
    <source>
        <dbReference type="ARBA" id="ARBA00000085"/>
    </source>
</evidence>
<dbReference type="SUPFAM" id="SSF53335">
    <property type="entry name" value="S-adenosyl-L-methionine-dependent methyltransferases"/>
    <property type="match status" value="1"/>
</dbReference>
<dbReference type="Gene3D" id="3.30.450.20">
    <property type="entry name" value="PAS domain"/>
    <property type="match status" value="2"/>
</dbReference>
<evidence type="ECO:0000313" key="11">
    <source>
        <dbReference type="Proteomes" id="UP000538147"/>
    </source>
</evidence>
<keyword evidence="11" id="KW-1185">Reference proteome</keyword>
<feature type="coiled-coil region" evidence="8">
    <location>
        <begin position="406"/>
        <end position="479"/>
    </location>
</feature>
<evidence type="ECO:0000256" key="5">
    <source>
        <dbReference type="ARBA" id="ARBA00022741"/>
    </source>
</evidence>